<evidence type="ECO:0000313" key="3">
    <source>
        <dbReference type="EMBL" id="UOQ56656.1"/>
    </source>
</evidence>
<reference evidence="3 4" key="1">
    <citation type="submission" date="2022-04" db="EMBL/GenBank/DDBJ databases">
        <title>Leucobacter sp. isolated from rhizosphere of garlic.</title>
        <authorList>
            <person name="Won M."/>
            <person name="Lee C.-M."/>
            <person name="Woen H.-Y."/>
            <person name="Kwon S.-W."/>
        </authorList>
    </citation>
    <scope>NUCLEOTIDE SEQUENCE [LARGE SCALE GENOMIC DNA]</scope>
    <source>
        <strain evidence="3 4">H21R-40</strain>
    </source>
</reference>
<dbReference type="RefSeq" id="WP_244727057.1">
    <property type="nucleotide sequence ID" value="NZ_CP095045.1"/>
</dbReference>
<dbReference type="InterPro" id="IPR023631">
    <property type="entry name" value="Amidase_dom"/>
</dbReference>
<dbReference type="SUPFAM" id="SSF75304">
    <property type="entry name" value="Amidase signature (AS) enzymes"/>
    <property type="match status" value="1"/>
</dbReference>
<evidence type="ECO:0000313" key="4">
    <source>
        <dbReference type="Proteomes" id="UP000831786"/>
    </source>
</evidence>
<evidence type="ECO:0000256" key="1">
    <source>
        <dbReference type="SAM" id="MobiDB-lite"/>
    </source>
</evidence>
<proteinExistence type="predicted"/>
<evidence type="ECO:0000259" key="2">
    <source>
        <dbReference type="Pfam" id="PF01425"/>
    </source>
</evidence>
<name>A0ABY4FK18_9MICO</name>
<accession>A0ABY4FK18</accession>
<dbReference type="InterPro" id="IPR036928">
    <property type="entry name" value="AS_sf"/>
</dbReference>
<protein>
    <submittedName>
        <fullName evidence="3">Amidase family protein</fullName>
    </submittedName>
</protein>
<dbReference type="Pfam" id="PF01425">
    <property type="entry name" value="Amidase"/>
    <property type="match status" value="1"/>
</dbReference>
<dbReference type="InterPro" id="IPR000120">
    <property type="entry name" value="Amidase"/>
</dbReference>
<gene>
    <name evidence="3" type="ORF">MUN78_13375</name>
</gene>
<dbReference type="PANTHER" id="PTHR11895:SF151">
    <property type="entry name" value="GLUTAMYL-TRNA(GLN) AMIDOTRANSFERASE SUBUNIT A"/>
    <property type="match status" value="1"/>
</dbReference>
<keyword evidence="4" id="KW-1185">Reference proteome</keyword>
<dbReference type="PANTHER" id="PTHR11895">
    <property type="entry name" value="TRANSAMIDASE"/>
    <property type="match status" value="1"/>
</dbReference>
<dbReference type="Proteomes" id="UP000831786">
    <property type="component" value="Chromosome"/>
</dbReference>
<organism evidence="3 4">
    <name type="scientific">Leucobacter allii</name>
    <dbReference type="NCBI Taxonomy" id="2932247"/>
    <lineage>
        <taxon>Bacteria</taxon>
        <taxon>Bacillati</taxon>
        <taxon>Actinomycetota</taxon>
        <taxon>Actinomycetes</taxon>
        <taxon>Micrococcales</taxon>
        <taxon>Microbacteriaceae</taxon>
        <taxon>Leucobacter</taxon>
    </lineage>
</organism>
<feature type="domain" description="Amidase" evidence="2">
    <location>
        <begin position="39"/>
        <end position="430"/>
    </location>
</feature>
<feature type="region of interest" description="Disordered" evidence="1">
    <location>
        <begin position="30"/>
        <end position="50"/>
    </location>
</feature>
<dbReference type="EMBL" id="CP095045">
    <property type="protein sequence ID" value="UOQ56656.1"/>
    <property type="molecule type" value="Genomic_DNA"/>
</dbReference>
<dbReference type="Gene3D" id="3.90.1300.10">
    <property type="entry name" value="Amidase signature (AS) domain"/>
    <property type="match status" value="1"/>
</dbReference>
<sequence>MEQGEAWSARRARDLARGDARGIFVAVTDARPASGAPPSGGPLGGAPFAAKDTLDTRALPTTGNTPALLGTHRSRDNPVLSRLIAAGAELIGKTSTHELALGITTSAAAFPACRNPADPERSPGGSSGGSGAAVAAGIVPFAIGTDTGGSISIPAAWCGVFGLRPTTGRWPVGGVVPLSRTRDTVGVIADSVGRLAAVDAVAVGDRRPPSDEALRLTSGARIRIGVPDADATFTRRLADPVRRAWEESLDRLRASGSVTLIRIETEELHEIERRCGHEIEFFEIARELTEYLAGLPRPLRFGELLEGVALDEVGEALRESVRAGARSEHYAEALVARSALQARYDAMFATSGVQGLLYPTTPITAPRLGAERTAELGADESVFAVGTRNLNPGSVSGQPVVTLPAAGRDPGRAPVGVSLEGPRHADRGLLRVAGALAEILR</sequence>